<name>A0A516KKA0_9BACI</name>
<dbReference type="Proteomes" id="UP000315215">
    <property type="component" value="Chromosome"/>
</dbReference>
<dbReference type="NCBIfam" id="TIGR02823">
    <property type="entry name" value="oxido_YhdH"/>
    <property type="match status" value="1"/>
</dbReference>
<dbReference type="EMBL" id="CP041666">
    <property type="protein sequence ID" value="QDP41811.1"/>
    <property type="molecule type" value="Genomic_DNA"/>
</dbReference>
<gene>
    <name evidence="2" type="ORF">FN924_17515</name>
</gene>
<keyword evidence="3" id="KW-1185">Reference proteome</keyword>
<dbReference type="AlphaFoldDB" id="A0A516KKA0"/>
<dbReference type="Pfam" id="PF08240">
    <property type="entry name" value="ADH_N"/>
    <property type="match status" value="1"/>
</dbReference>
<dbReference type="InterPro" id="IPR014188">
    <property type="entry name" value="Acrylyl-CoA_reductase_AcuI"/>
</dbReference>
<dbReference type="SMART" id="SM00829">
    <property type="entry name" value="PKS_ER"/>
    <property type="match status" value="1"/>
</dbReference>
<dbReference type="InterPro" id="IPR011032">
    <property type="entry name" value="GroES-like_sf"/>
</dbReference>
<dbReference type="PANTHER" id="PTHR43677">
    <property type="entry name" value="SHORT-CHAIN DEHYDROGENASE/REDUCTASE"/>
    <property type="match status" value="1"/>
</dbReference>
<dbReference type="Pfam" id="PF00107">
    <property type="entry name" value="ADH_zinc_N"/>
    <property type="match status" value="1"/>
</dbReference>
<dbReference type="SUPFAM" id="SSF51735">
    <property type="entry name" value="NAD(P)-binding Rossmann-fold domains"/>
    <property type="match status" value="1"/>
</dbReference>
<accession>A0A516KKA0</accession>
<dbReference type="RefSeq" id="WP_143896720.1">
    <property type="nucleotide sequence ID" value="NZ_CP041666.1"/>
</dbReference>
<dbReference type="Gene3D" id="3.40.50.720">
    <property type="entry name" value="NAD(P)-binding Rossmann-like Domain"/>
    <property type="match status" value="1"/>
</dbReference>
<evidence type="ECO:0000313" key="2">
    <source>
        <dbReference type="EMBL" id="QDP41811.1"/>
    </source>
</evidence>
<dbReference type="SUPFAM" id="SSF50129">
    <property type="entry name" value="GroES-like"/>
    <property type="match status" value="1"/>
</dbReference>
<keyword evidence="2" id="KW-0560">Oxidoreductase</keyword>
<dbReference type="EC" id="1.3.1.95" evidence="2"/>
<dbReference type="InterPro" id="IPR020843">
    <property type="entry name" value="ER"/>
</dbReference>
<dbReference type="InterPro" id="IPR013154">
    <property type="entry name" value="ADH-like_N"/>
</dbReference>
<dbReference type="InterPro" id="IPR051397">
    <property type="entry name" value="Zn-ADH-like_protein"/>
</dbReference>
<dbReference type="KEGG" id="aqt:FN924_17515"/>
<dbReference type="InterPro" id="IPR036291">
    <property type="entry name" value="NAD(P)-bd_dom_sf"/>
</dbReference>
<dbReference type="GO" id="GO:0043957">
    <property type="term" value="F:acryloyl-CoA reductase (NADPH) activity"/>
    <property type="evidence" value="ECO:0007669"/>
    <property type="project" value="TreeGrafter"/>
</dbReference>
<dbReference type="GO" id="GO:0043958">
    <property type="term" value="F:acryloyl-CoA reductase (NADH) activity"/>
    <property type="evidence" value="ECO:0007669"/>
    <property type="project" value="UniProtKB-EC"/>
</dbReference>
<evidence type="ECO:0000259" key="1">
    <source>
        <dbReference type="SMART" id="SM00829"/>
    </source>
</evidence>
<dbReference type="CDD" id="cd08289">
    <property type="entry name" value="MDR_yhfp_like"/>
    <property type="match status" value="1"/>
</dbReference>
<evidence type="ECO:0000313" key="3">
    <source>
        <dbReference type="Proteomes" id="UP000315215"/>
    </source>
</evidence>
<reference evidence="2 3" key="1">
    <citation type="submission" date="2019-07" db="EMBL/GenBank/DDBJ databases">
        <authorList>
            <person name="Li J."/>
        </authorList>
    </citation>
    <scope>NUCLEOTIDE SEQUENCE [LARGE SCALE GENOMIC DNA]</scope>
    <source>
        <strain evidence="2 3">TKL69</strain>
    </source>
</reference>
<proteinExistence type="predicted"/>
<feature type="domain" description="Enoyl reductase (ER)" evidence="1">
    <location>
        <begin position="13"/>
        <end position="326"/>
    </location>
</feature>
<organism evidence="2 3">
    <name type="scientific">Radiobacillus deserti</name>
    <dbReference type="NCBI Taxonomy" id="2594883"/>
    <lineage>
        <taxon>Bacteria</taxon>
        <taxon>Bacillati</taxon>
        <taxon>Bacillota</taxon>
        <taxon>Bacilli</taxon>
        <taxon>Bacillales</taxon>
        <taxon>Bacillaceae</taxon>
        <taxon>Radiobacillus</taxon>
    </lineage>
</organism>
<dbReference type="InterPro" id="IPR013149">
    <property type="entry name" value="ADH-like_C"/>
</dbReference>
<dbReference type="Gene3D" id="3.90.180.10">
    <property type="entry name" value="Medium-chain alcohol dehydrogenases, catalytic domain"/>
    <property type="match status" value="1"/>
</dbReference>
<dbReference type="OrthoDB" id="9782155at2"/>
<protein>
    <submittedName>
        <fullName evidence="2">Acryloyl-CoA reductase</fullName>
        <ecNumber evidence="2">1.3.1.95</ecNumber>
    </submittedName>
</protein>
<sequence>MDEFQALVVNQNGEEFDMKVDKLSKKDLPDEGVLIKVEYSSVNYKDAMTKMPNNPILKKYPMVPGIDLAGEVVESEDARFKKGEKVIATSYEIGVSHFGGYSAYARIPADWIVPLPKGLTTLEAMALGTAGFTAALSVQRLEDNGLAPDKGKVLVTGATGGVGSIAVTILNKRGYHVVASTGKQESHDYLKELGAAEVISREEVFDGNIKPLGKQQWIAAIDPVGGKPLAALLTKIAYGGSVAVSGLTAGMDVPTSVYPFILRGINLLGIDSVYCPMETRKPLWERLATDFKPENLKEFVQEIRLSDLPSTFDTLLQGRGTGRNVVKL</sequence>
<dbReference type="PANTHER" id="PTHR43677:SF1">
    <property type="entry name" value="ACRYLYL-COA REDUCTASE ACUI-RELATED"/>
    <property type="match status" value="1"/>
</dbReference>